<name>G0SGD3_CHATD</name>
<dbReference type="Proteomes" id="UP000008066">
    <property type="component" value="Unassembled WGS sequence"/>
</dbReference>
<dbReference type="AlphaFoldDB" id="G0SGD3"/>
<evidence type="ECO:0000313" key="2">
    <source>
        <dbReference type="EMBL" id="EGS17272.1"/>
    </source>
</evidence>
<feature type="region of interest" description="Disordered" evidence="1">
    <location>
        <begin position="69"/>
        <end position="133"/>
    </location>
</feature>
<dbReference type="GeneID" id="18260629"/>
<protein>
    <submittedName>
        <fullName evidence="2">Uncharacterized protein</fullName>
    </submittedName>
</protein>
<proteinExistence type="predicted"/>
<gene>
    <name evidence="2" type="ORF">CTHT_0065910</name>
</gene>
<dbReference type="RefSeq" id="XP_006696890.1">
    <property type="nucleotide sequence ID" value="XM_006696827.1"/>
</dbReference>
<feature type="region of interest" description="Disordered" evidence="1">
    <location>
        <begin position="196"/>
        <end position="254"/>
    </location>
</feature>
<feature type="compositionally biased region" description="Basic and acidic residues" evidence="1">
    <location>
        <begin position="206"/>
        <end position="245"/>
    </location>
</feature>
<accession>G0SGD3</accession>
<dbReference type="KEGG" id="cthr:CTHT_0065910"/>
<evidence type="ECO:0000256" key="1">
    <source>
        <dbReference type="SAM" id="MobiDB-lite"/>
    </source>
</evidence>
<evidence type="ECO:0000313" key="3">
    <source>
        <dbReference type="Proteomes" id="UP000008066"/>
    </source>
</evidence>
<dbReference type="EMBL" id="GL988047">
    <property type="protein sequence ID" value="EGS17272.1"/>
    <property type="molecule type" value="Genomic_DNA"/>
</dbReference>
<keyword evidence="3" id="KW-1185">Reference proteome</keyword>
<reference evidence="2 3" key="1">
    <citation type="journal article" date="2011" name="Cell">
        <title>Insight into structure and assembly of the nuclear pore complex by utilizing the genome of a eukaryotic thermophile.</title>
        <authorList>
            <person name="Amlacher S."/>
            <person name="Sarges P."/>
            <person name="Flemming D."/>
            <person name="van Noort V."/>
            <person name="Kunze R."/>
            <person name="Devos D.P."/>
            <person name="Arumugam M."/>
            <person name="Bork P."/>
            <person name="Hurt E."/>
        </authorList>
    </citation>
    <scope>NUCLEOTIDE SEQUENCE [LARGE SCALE GENOMIC DNA]</scope>
    <source>
        <strain evidence="3">DSM 1495 / CBS 144.50 / IMI 039719</strain>
    </source>
</reference>
<sequence length="308" mass="34290">MTSRTQTASKSHRYTIPKGSWTCCKCLTPNSGIHHVCDGIVPYQGIYDEICSHWHCSSCARLSEDSNFAKQNHTSSSPQPSYPFSSHPYPPPRSAIPSDPYSYYPHAQHSSPTNPYSSPYHHHQPHFPPRSSSTFSYTKAYLQSAAAAARRAHPHTTTTFAEAFPAPTKLDTSLDAEQRDHMAWAGLKLDYSAIGKKERKKGSKTKGKERENGARKRGRESESEDVGHGRRVRGREDDVGRDVEKNGNGVIGKSERNFSGYRAMRFGECDNLGSSDVRVNGYSAGYFPAFVEDADEGYEGDNGMDELW</sequence>
<feature type="compositionally biased region" description="Low complexity" evidence="1">
    <location>
        <begin position="75"/>
        <end position="87"/>
    </location>
</feature>
<dbReference type="HOGENOM" id="CLU_903153_0_0_1"/>
<organism evidence="3">
    <name type="scientific">Chaetomium thermophilum (strain DSM 1495 / CBS 144.50 / IMI 039719)</name>
    <name type="common">Thermochaetoides thermophila</name>
    <dbReference type="NCBI Taxonomy" id="759272"/>
    <lineage>
        <taxon>Eukaryota</taxon>
        <taxon>Fungi</taxon>
        <taxon>Dikarya</taxon>
        <taxon>Ascomycota</taxon>
        <taxon>Pezizomycotina</taxon>
        <taxon>Sordariomycetes</taxon>
        <taxon>Sordariomycetidae</taxon>
        <taxon>Sordariales</taxon>
        <taxon>Chaetomiaceae</taxon>
        <taxon>Thermochaetoides</taxon>
    </lineage>
</organism>